<dbReference type="Proteomes" id="UP000492821">
    <property type="component" value="Unassembled WGS sequence"/>
</dbReference>
<sequence>MLTALYNFGVIMADLLEHTTLDNILEHWEALLIDKMMNAKKSTDGTMYPVTEAVNVFIATLNDTTQHFVVAGRNVISLLAETDADVVSHVRSVHFREHQYLDNVFTRCNEFRKMYHLNYVFHFEDLGPTSTS</sequence>
<proteinExistence type="predicted"/>
<dbReference type="AlphaFoldDB" id="A0A7E4VIY1"/>
<accession>A0A7E4VIY1</accession>
<evidence type="ECO:0000313" key="2">
    <source>
        <dbReference type="WBParaSite" id="Pan_g21489.t1"/>
    </source>
</evidence>
<organism evidence="1 2">
    <name type="scientific">Panagrellus redivivus</name>
    <name type="common">Microworm</name>
    <dbReference type="NCBI Taxonomy" id="6233"/>
    <lineage>
        <taxon>Eukaryota</taxon>
        <taxon>Metazoa</taxon>
        <taxon>Ecdysozoa</taxon>
        <taxon>Nematoda</taxon>
        <taxon>Chromadorea</taxon>
        <taxon>Rhabditida</taxon>
        <taxon>Tylenchina</taxon>
        <taxon>Panagrolaimomorpha</taxon>
        <taxon>Panagrolaimoidea</taxon>
        <taxon>Panagrolaimidae</taxon>
        <taxon>Panagrellus</taxon>
    </lineage>
</organism>
<protein>
    <submittedName>
        <fullName evidence="2">PDEase domain-containing protein</fullName>
    </submittedName>
</protein>
<keyword evidence="1" id="KW-1185">Reference proteome</keyword>
<evidence type="ECO:0000313" key="1">
    <source>
        <dbReference type="Proteomes" id="UP000492821"/>
    </source>
</evidence>
<reference evidence="2" key="2">
    <citation type="submission" date="2020-10" db="UniProtKB">
        <authorList>
            <consortium name="WormBaseParasite"/>
        </authorList>
    </citation>
    <scope>IDENTIFICATION</scope>
</reference>
<dbReference type="WBParaSite" id="Pan_g21489.t1">
    <property type="protein sequence ID" value="Pan_g21489.t1"/>
    <property type="gene ID" value="Pan_g21489"/>
</dbReference>
<reference evidence="1" key="1">
    <citation type="journal article" date="2013" name="Genetics">
        <title>The draft genome and transcriptome of Panagrellus redivivus are shaped by the harsh demands of a free-living lifestyle.</title>
        <authorList>
            <person name="Srinivasan J."/>
            <person name="Dillman A.R."/>
            <person name="Macchietto M.G."/>
            <person name="Heikkinen L."/>
            <person name="Lakso M."/>
            <person name="Fracchia K.M."/>
            <person name="Antoshechkin I."/>
            <person name="Mortazavi A."/>
            <person name="Wong G."/>
            <person name="Sternberg P.W."/>
        </authorList>
    </citation>
    <scope>NUCLEOTIDE SEQUENCE [LARGE SCALE GENOMIC DNA]</scope>
    <source>
        <strain evidence="1">MT8872</strain>
    </source>
</reference>
<name>A0A7E4VIY1_PANRE</name>